<evidence type="ECO:0000256" key="1">
    <source>
        <dbReference type="SAM" id="MobiDB-lite"/>
    </source>
</evidence>
<sequence>MSFDNFDPLATHPFTNTSGLAPQPLQPSKYPYPISTPPHNVNSKSDASTSPPSSPPIHSPRPRRGSPSKPSSGQTKPIFVPFRQDRSSPDLGDILSKKKSPSSFDSKLSSSPGS</sequence>
<reference evidence="2 3" key="1">
    <citation type="submission" date="2014-04" db="EMBL/GenBank/DDBJ databases">
        <authorList>
            <consortium name="DOE Joint Genome Institute"/>
            <person name="Kuo A."/>
            <person name="Tarkka M."/>
            <person name="Buscot F."/>
            <person name="Kohler A."/>
            <person name="Nagy L.G."/>
            <person name="Floudas D."/>
            <person name="Copeland A."/>
            <person name="Barry K.W."/>
            <person name="Cichocki N."/>
            <person name="Veneault-Fourrey C."/>
            <person name="LaButti K."/>
            <person name="Lindquist E.A."/>
            <person name="Lipzen A."/>
            <person name="Lundell T."/>
            <person name="Morin E."/>
            <person name="Murat C."/>
            <person name="Sun H."/>
            <person name="Tunlid A."/>
            <person name="Henrissat B."/>
            <person name="Grigoriev I.V."/>
            <person name="Hibbett D.S."/>
            <person name="Martin F."/>
            <person name="Nordberg H.P."/>
            <person name="Cantor M.N."/>
            <person name="Hua S.X."/>
        </authorList>
    </citation>
    <scope>NUCLEOTIDE SEQUENCE [LARGE SCALE GENOMIC DNA]</scope>
    <source>
        <strain evidence="2 3">F 1598</strain>
    </source>
</reference>
<reference evidence="3" key="2">
    <citation type="submission" date="2015-01" db="EMBL/GenBank/DDBJ databases">
        <title>Evolutionary Origins and Diversification of the Mycorrhizal Mutualists.</title>
        <authorList>
            <consortium name="DOE Joint Genome Institute"/>
            <consortium name="Mycorrhizal Genomics Consortium"/>
            <person name="Kohler A."/>
            <person name="Kuo A."/>
            <person name="Nagy L.G."/>
            <person name="Floudas D."/>
            <person name="Copeland A."/>
            <person name="Barry K.W."/>
            <person name="Cichocki N."/>
            <person name="Veneault-Fourrey C."/>
            <person name="LaButti K."/>
            <person name="Lindquist E.A."/>
            <person name="Lipzen A."/>
            <person name="Lundell T."/>
            <person name="Morin E."/>
            <person name="Murat C."/>
            <person name="Riley R."/>
            <person name="Ohm R."/>
            <person name="Sun H."/>
            <person name="Tunlid A."/>
            <person name="Henrissat B."/>
            <person name="Grigoriev I.V."/>
            <person name="Hibbett D.S."/>
            <person name="Martin F."/>
        </authorList>
    </citation>
    <scope>NUCLEOTIDE SEQUENCE [LARGE SCALE GENOMIC DNA]</scope>
    <source>
        <strain evidence="3">F 1598</strain>
    </source>
</reference>
<dbReference type="EMBL" id="KN833002">
    <property type="protein sequence ID" value="KIM80795.1"/>
    <property type="molecule type" value="Genomic_DNA"/>
</dbReference>
<evidence type="ECO:0000313" key="2">
    <source>
        <dbReference type="EMBL" id="KIM80795.1"/>
    </source>
</evidence>
<feature type="compositionally biased region" description="Low complexity" evidence="1">
    <location>
        <begin position="101"/>
        <end position="114"/>
    </location>
</feature>
<name>A0A0C3F808_PILCF</name>
<organism evidence="2 3">
    <name type="scientific">Piloderma croceum (strain F 1598)</name>
    <dbReference type="NCBI Taxonomy" id="765440"/>
    <lineage>
        <taxon>Eukaryota</taxon>
        <taxon>Fungi</taxon>
        <taxon>Dikarya</taxon>
        <taxon>Basidiomycota</taxon>
        <taxon>Agaricomycotina</taxon>
        <taxon>Agaricomycetes</taxon>
        <taxon>Agaricomycetidae</taxon>
        <taxon>Atheliales</taxon>
        <taxon>Atheliaceae</taxon>
        <taxon>Piloderma</taxon>
    </lineage>
</organism>
<gene>
    <name evidence="2" type="ORF">PILCRDRAFT_822073</name>
</gene>
<protein>
    <submittedName>
        <fullName evidence="2">Uncharacterized protein</fullName>
    </submittedName>
</protein>
<proteinExistence type="predicted"/>
<dbReference type="Proteomes" id="UP000054166">
    <property type="component" value="Unassembled WGS sequence"/>
</dbReference>
<accession>A0A0C3F808</accession>
<dbReference type="STRING" id="765440.A0A0C3F808"/>
<dbReference type="InParanoid" id="A0A0C3F808"/>
<feature type="region of interest" description="Disordered" evidence="1">
    <location>
        <begin position="1"/>
        <end position="114"/>
    </location>
</feature>
<dbReference type="AlphaFoldDB" id="A0A0C3F808"/>
<keyword evidence="3" id="KW-1185">Reference proteome</keyword>
<dbReference type="HOGENOM" id="CLU_154758_0_0_1"/>
<dbReference type="OrthoDB" id="191192at2759"/>
<evidence type="ECO:0000313" key="3">
    <source>
        <dbReference type="Proteomes" id="UP000054166"/>
    </source>
</evidence>